<keyword evidence="2 7" id="KW-0963">Cytoplasm</keyword>
<proteinExistence type="inferred from homology"/>
<dbReference type="GO" id="GO:0005737">
    <property type="term" value="C:cytoplasm"/>
    <property type="evidence" value="ECO:0007669"/>
    <property type="project" value="UniProtKB-SubCell"/>
</dbReference>
<dbReference type="GO" id="GO:0051301">
    <property type="term" value="P:cell division"/>
    <property type="evidence" value="ECO:0007669"/>
    <property type="project" value="UniProtKB-KW"/>
</dbReference>
<dbReference type="OrthoDB" id="9808768at2"/>
<dbReference type="GO" id="GO:0030261">
    <property type="term" value="P:chromosome condensation"/>
    <property type="evidence" value="ECO:0007669"/>
    <property type="project" value="InterPro"/>
</dbReference>
<dbReference type="InterPro" id="IPR011890">
    <property type="entry name" value="SMC_prok"/>
</dbReference>
<keyword evidence="5 7" id="KW-0175">Coiled coil</keyword>
<comment type="function">
    <text evidence="7">Required for chromosome condensation and partitioning.</text>
</comment>
<dbReference type="InterPro" id="IPR027417">
    <property type="entry name" value="P-loop_NTPase"/>
</dbReference>
<dbReference type="GO" id="GO:0003677">
    <property type="term" value="F:DNA binding"/>
    <property type="evidence" value="ECO:0007669"/>
    <property type="project" value="UniProtKB-UniRule"/>
</dbReference>
<dbReference type="Gene3D" id="3.40.50.300">
    <property type="entry name" value="P-loop containing nucleotide triphosphate hydrolases"/>
    <property type="match status" value="2"/>
</dbReference>
<feature type="coiled-coil region" evidence="7">
    <location>
        <begin position="1004"/>
        <end position="1031"/>
    </location>
</feature>
<dbReference type="PATRIC" id="fig|1423790.3.peg.115"/>
<dbReference type="SMART" id="SM00968">
    <property type="entry name" value="SMC_hinge"/>
    <property type="match status" value="1"/>
</dbReference>
<comment type="domain">
    <text evidence="7">Contains large globular domains required for ATP hydrolysis at each terminus and a third globular domain forming a flexible hinge near the middle of the molecule. These domains are separated by coiled-coil structures.</text>
</comment>
<keyword evidence="9" id="KW-0131">Cell cycle</keyword>
<keyword evidence="3 7" id="KW-0547">Nucleotide-binding</keyword>
<dbReference type="NCBIfam" id="TIGR02168">
    <property type="entry name" value="SMC_prok_B"/>
    <property type="match status" value="1"/>
</dbReference>
<comment type="caution">
    <text evidence="9">The sequence shown here is derived from an EMBL/GenBank/DDBJ whole genome shotgun (WGS) entry which is preliminary data.</text>
</comment>
<dbReference type="InterPro" id="IPR003395">
    <property type="entry name" value="RecF/RecN/SMC_N"/>
</dbReference>
<evidence type="ECO:0000256" key="7">
    <source>
        <dbReference type="HAMAP-Rule" id="MF_01894"/>
    </source>
</evidence>
<dbReference type="AlphaFoldDB" id="I7LBM3"/>
<dbReference type="SUPFAM" id="SSF52540">
    <property type="entry name" value="P-loop containing nucleoside triphosphate hydrolases"/>
    <property type="match status" value="1"/>
</dbReference>
<dbReference type="Gene3D" id="3.30.70.1620">
    <property type="match status" value="1"/>
</dbReference>
<evidence type="ECO:0000259" key="8">
    <source>
        <dbReference type="SMART" id="SM00968"/>
    </source>
</evidence>
<feature type="domain" description="SMC hinge" evidence="8">
    <location>
        <begin position="515"/>
        <end position="635"/>
    </location>
</feature>
<dbReference type="PANTHER" id="PTHR43977">
    <property type="entry name" value="STRUCTURAL MAINTENANCE OF CHROMOSOMES PROTEIN 3"/>
    <property type="match status" value="1"/>
</dbReference>
<comment type="subunit">
    <text evidence="7">Homodimer.</text>
</comment>
<dbReference type="GO" id="GO:0005524">
    <property type="term" value="F:ATP binding"/>
    <property type="evidence" value="ECO:0007669"/>
    <property type="project" value="UniProtKB-UniRule"/>
</dbReference>
<dbReference type="SUPFAM" id="SSF75553">
    <property type="entry name" value="Smc hinge domain"/>
    <property type="match status" value="1"/>
</dbReference>
<evidence type="ECO:0000256" key="6">
    <source>
        <dbReference type="ARBA" id="ARBA00023125"/>
    </source>
</evidence>
<keyword evidence="9" id="KW-0132">Cell division</keyword>
<dbReference type="PIRSF" id="PIRSF005719">
    <property type="entry name" value="SMC"/>
    <property type="match status" value="1"/>
</dbReference>
<dbReference type="FunFam" id="3.40.50.300:FF:000984">
    <property type="entry name" value="Chromosome partition protein Smc"/>
    <property type="match status" value="1"/>
</dbReference>
<gene>
    <name evidence="7" type="primary">smc</name>
    <name evidence="9" type="ORF">BN53_06445</name>
</gene>
<dbReference type="InterPro" id="IPR010935">
    <property type="entry name" value="SMC_hinge"/>
</dbReference>
<comment type="similarity">
    <text evidence="7">Belongs to the SMC family.</text>
</comment>
<dbReference type="InterPro" id="IPR036277">
    <property type="entry name" value="SMC_hinge_sf"/>
</dbReference>
<evidence type="ECO:0000313" key="9">
    <source>
        <dbReference type="EMBL" id="CCI85721.1"/>
    </source>
</evidence>
<evidence type="ECO:0000256" key="1">
    <source>
        <dbReference type="ARBA" id="ARBA00004496"/>
    </source>
</evidence>
<dbReference type="GO" id="GO:0007062">
    <property type="term" value="P:sister chromatid cohesion"/>
    <property type="evidence" value="ECO:0007669"/>
    <property type="project" value="InterPro"/>
</dbReference>
<evidence type="ECO:0000256" key="5">
    <source>
        <dbReference type="ARBA" id="ARBA00023054"/>
    </source>
</evidence>
<reference evidence="9 10" key="1">
    <citation type="submission" date="2012-06" db="EMBL/GenBank/DDBJ databases">
        <title>Draft Genome Sequence of Lactobacillus pasteurii CRBIP 24.76T.</title>
        <authorList>
            <person name="Cousin S."/>
            <person name="Bouchier C."/>
            <person name="Loux V."/>
            <person name="Ma L."/>
            <person name="Creno S."/>
            <person name="Bizet C."/>
            <person name="Clermont D."/>
        </authorList>
    </citation>
    <scope>NUCLEOTIDE SEQUENCE [LARGE SCALE GENOMIC DNA]</scope>
    <source>
        <strain evidence="10">CRBIP 24.76T</strain>
    </source>
</reference>
<protein>
    <recommendedName>
        <fullName evidence="7">Chromosome partition protein Smc</fullName>
    </recommendedName>
</protein>
<keyword evidence="4 7" id="KW-0067">ATP-binding</keyword>
<feature type="binding site" evidence="7">
    <location>
        <begin position="32"/>
        <end position="39"/>
    </location>
    <ligand>
        <name>ATP</name>
        <dbReference type="ChEBI" id="CHEBI:30616"/>
    </ligand>
</feature>
<dbReference type="GO" id="GO:0005694">
    <property type="term" value="C:chromosome"/>
    <property type="evidence" value="ECO:0007669"/>
    <property type="project" value="InterPro"/>
</dbReference>
<accession>I7LBM3</accession>
<organism evidence="9 10">
    <name type="scientific">Lactobacillus pasteurii DSM 23907 = CRBIP 24.76</name>
    <dbReference type="NCBI Taxonomy" id="1423790"/>
    <lineage>
        <taxon>Bacteria</taxon>
        <taxon>Bacillati</taxon>
        <taxon>Bacillota</taxon>
        <taxon>Bacilli</taxon>
        <taxon>Lactobacillales</taxon>
        <taxon>Lactobacillaceae</taxon>
        <taxon>Lactobacillus</taxon>
    </lineage>
</organism>
<dbReference type="Gene3D" id="1.20.1060.20">
    <property type="match status" value="1"/>
</dbReference>
<keyword evidence="10" id="KW-1185">Reference proteome</keyword>
<dbReference type="HAMAP" id="MF_01894">
    <property type="entry name" value="Smc_prok"/>
    <property type="match status" value="1"/>
</dbReference>
<dbReference type="eggNOG" id="COG1196">
    <property type="taxonomic scope" value="Bacteria"/>
</dbReference>
<evidence type="ECO:0000256" key="2">
    <source>
        <dbReference type="ARBA" id="ARBA00022490"/>
    </source>
</evidence>
<dbReference type="STRING" id="1423790.BN53_06445"/>
<dbReference type="Pfam" id="PF06470">
    <property type="entry name" value="SMC_hinge"/>
    <property type="match status" value="1"/>
</dbReference>
<dbReference type="Proteomes" id="UP000009311">
    <property type="component" value="Unassembled WGS sequence"/>
</dbReference>
<comment type="subcellular location">
    <subcellularLocation>
        <location evidence="1 7">Cytoplasm</location>
    </subcellularLocation>
</comment>
<dbReference type="CDD" id="cd03278">
    <property type="entry name" value="ABC_SMC_barmotin"/>
    <property type="match status" value="2"/>
</dbReference>
<feature type="coiled-coil region" evidence="7">
    <location>
        <begin position="269"/>
        <end position="451"/>
    </location>
</feature>
<dbReference type="RefSeq" id="WP_009560275.1">
    <property type="nucleotide sequence ID" value="NZ_AYZN01000001.1"/>
</dbReference>
<keyword evidence="6 7" id="KW-0238">DNA-binding</keyword>
<feature type="coiled-coil region" evidence="7">
    <location>
        <begin position="683"/>
        <end position="899"/>
    </location>
</feature>
<dbReference type="InterPro" id="IPR024704">
    <property type="entry name" value="SMC"/>
</dbReference>
<name>I7LBM3_9LACO</name>
<dbReference type="Pfam" id="PF02463">
    <property type="entry name" value="SMC_N"/>
    <property type="match status" value="1"/>
</dbReference>
<evidence type="ECO:0000256" key="3">
    <source>
        <dbReference type="ARBA" id="ARBA00022741"/>
    </source>
</evidence>
<evidence type="ECO:0000313" key="10">
    <source>
        <dbReference type="Proteomes" id="UP000009311"/>
    </source>
</evidence>
<dbReference type="FunFam" id="3.40.50.300:FF:000901">
    <property type="entry name" value="Chromosome partition protein Smc"/>
    <property type="match status" value="1"/>
</dbReference>
<evidence type="ECO:0000256" key="4">
    <source>
        <dbReference type="ARBA" id="ARBA00022840"/>
    </source>
</evidence>
<dbReference type="GO" id="GO:0006260">
    <property type="term" value="P:DNA replication"/>
    <property type="evidence" value="ECO:0007669"/>
    <property type="project" value="UniProtKB-UniRule"/>
</dbReference>
<dbReference type="EMBL" id="CAKD01000023">
    <property type="protein sequence ID" value="CCI85721.1"/>
    <property type="molecule type" value="Genomic_DNA"/>
</dbReference>
<dbReference type="GO" id="GO:0007059">
    <property type="term" value="P:chromosome segregation"/>
    <property type="evidence" value="ECO:0007669"/>
    <property type="project" value="UniProtKB-UniRule"/>
</dbReference>
<sequence>MPLTELIIDGFKSFADKTTIHFNQGITGIVGPNGSGKSNITEALRWVMGESRIKSLRGDNMKDVIFAGSQFRKPMNRAEVTLIFDNRDRQLKFDSDQVAVTRRLLRSGDSEYLINKQQVRQKDVRELFLDSGLSQNSLAIISQGRVDQILNSKPEDRRFIFEEAAGVLHFKNQKESAANQLAKTSDNLIRINDIVKELEKQLEPLHEESSLAKEYLFQKNKLDHDLKILLALEIEDLAGQKSTLKDKADKNQLVLNKLDAEVKQSQTAVSQKRDLYESLRQKSEDLQKQLLEISNKLSDLNTELQISNQSKQFDQATQNEYQKQIVDLQAQLKQLHLELETFVSDEQKFEAQRKQLQDQRLEILGKLEDDPESLNQKLEDERNNYIQLLQDQTSNNNELVYLKTELKRAQEDRSYKGDDVSGQLEKAKAELAKLEEQGSKLKTQRQKTNSELTNIASRLQKKQADSSNLKSLVNNQRGKLQQLTARQEALVNIQKRHEGYYYGVRNILNHLEEYPGVIGVVGELLSFPNEYEAAMTTALGSSVQNLVTDNRESARDAINRLKQNHAGRATFLPLDALRQYEIPASTITSLQSFEGFIGIASDLVTSRDADISVAINYLLANVIIVDKIETAMAVSSRINRYRIVTLDGDVISPGGSMTGGMRNERSNSPLQTMAEISKLTELIENAKKQLEIDNTSLADLELELEKLASKHAQLNKQLLEQNQAINSLAISYQSQDKEVKRLSDLVKLYNNELQERQAEIDKLLVKQEKLTKQQVEFERLTQVQKDKISQIQLRIKDFTALNQKLQLEVGKIDPQIAVYDNKLENINKQKRDKQKQVQALDQQLTKLKEKFANLTKESQLSGKRQAEIQVELKSMQIAKTQLEEQLADLSSELGQTNAQINSLDQVASRNYELRKDVAIEQEEYSVKLAKINSQMMQKLDLLSQEYSLTYEAAKAEVELENTPENRADLHRRVKLCKMSIEEIGPVNLKAIDDYKNIKSRYEFLSQQQSDLLSARKNLEESMKKLDQEVEKRFMDTFNNVADSFSQIFPIVFGGGSAKLLLTEPDNPLETGIEIIAEPPGKKLQRLSLLSGGERALTAITLLFAMIQISPVPFCVLDEVEAALDDANVTRFGKFLKRYDLKTQFIVITHRHGTMEEASQLFGVVMQESGVSQVLSVSLKDLKDEVE</sequence>
<dbReference type="GO" id="GO:0016887">
    <property type="term" value="F:ATP hydrolysis activity"/>
    <property type="evidence" value="ECO:0007669"/>
    <property type="project" value="InterPro"/>
</dbReference>